<feature type="domain" description="GS beta-grasp" evidence="9">
    <location>
        <begin position="16"/>
        <end position="101"/>
    </location>
</feature>
<protein>
    <submittedName>
        <fullName evidence="11">Glutamine synthetase</fullName>
    </submittedName>
</protein>
<gene>
    <name evidence="11" type="ORF">FRC54_06705</name>
</gene>
<keyword evidence="12" id="KW-1185">Reference proteome</keyword>
<evidence type="ECO:0000256" key="1">
    <source>
        <dbReference type="ARBA" id="ARBA00001946"/>
    </source>
</evidence>
<dbReference type="EMBL" id="VOGC01000006">
    <property type="protein sequence ID" value="MQN01596.1"/>
    <property type="molecule type" value="Genomic_DNA"/>
</dbReference>
<dbReference type="SMART" id="SM01230">
    <property type="entry name" value="Gln-synt_C"/>
    <property type="match status" value="1"/>
</dbReference>
<evidence type="ECO:0000256" key="3">
    <source>
        <dbReference type="ARBA" id="ARBA00022598"/>
    </source>
</evidence>
<dbReference type="PANTHER" id="PTHR43785:SF12">
    <property type="entry name" value="TYPE-1 GLUTAMINE SYNTHETASE 2"/>
    <property type="match status" value="1"/>
</dbReference>
<keyword evidence="5" id="KW-0067">ATP-binding</keyword>
<evidence type="ECO:0000256" key="5">
    <source>
        <dbReference type="ARBA" id="ARBA00022840"/>
    </source>
</evidence>
<dbReference type="InterPro" id="IPR014746">
    <property type="entry name" value="Gln_synth/guanido_kin_cat_dom"/>
</dbReference>
<dbReference type="GO" id="GO:0006542">
    <property type="term" value="P:glutamine biosynthetic process"/>
    <property type="evidence" value="ECO:0007669"/>
    <property type="project" value="InterPro"/>
</dbReference>
<dbReference type="PROSITE" id="PS00181">
    <property type="entry name" value="GLNA_ATP"/>
    <property type="match status" value="1"/>
</dbReference>
<keyword evidence="6" id="KW-0460">Magnesium</keyword>
<name>A0A6N7IZ33_9FIRM</name>
<dbReference type="Proteomes" id="UP000460257">
    <property type="component" value="Unassembled WGS sequence"/>
</dbReference>
<dbReference type="PANTHER" id="PTHR43785">
    <property type="entry name" value="GAMMA-GLUTAMYLPUTRESCINE SYNTHETASE"/>
    <property type="match status" value="1"/>
</dbReference>
<evidence type="ECO:0000256" key="8">
    <source>
        <dbReference type="RuleBase" id="RU000384"/>
    </source>
</evidence>
<comment type="cofactor">
    <cofactor evidence="1">
        <name>Mg(2+)</name>
        <dbReference type="ChEBI" id="CHEBI:18420"/>
    </cofactor>
</comment>
<dbReference type="Pfam" id="PF03951">
    <property type="entry name" value="Gln-synt_N"/>
    <property type="match status" value="1"/>
</dbReference>
<dbReference type="SUPFAM" id="SSF55931">
    <property type="entry name" value="Glutamine synthetase/guanido kinase"/>
    <property type="match status" value="1"/>
</dbReference>
<evidence type="ECO:0000313" key="12">
    <source>
        <dbReference type="Proteomes" id="UP000460257"/>
    </source>
</evidence>
<dbReference type="InterPro" id="IPR027303">
    <property type="entry name" value="Gln_synth_gly_rich_site"/>
</dbReference>
<organism evidence="11 12">
    <name type="scientific">Candidatus Weimeria bifida</name>
    <dbReference type="NCBI Taxonomy" id="2599074"/>
    <lineage>
        <taxon>Bacteria</taxon>
        <taxon>Bacillati</taxon>
        <taxon>Bacillota</taxon>
        <taxon>Clostridia</taxon>
        <taxon>Lachnospirales</taxon>
        <taxon>Lachnospiraceae</taxon>
        <taxon>Candidatus Weimeria</taxon>
    </lineage>
</organism>
<evidence type="ECO:0000256" key="4">
    <source>
        <dbReference type="ARBA" id="ARBA00022741"/>
    </source>
</evidence>
<reference evidence="11" key="1">
    <citation type="journal article" date="2020" name="Appl. Environ. Microbiol.">
        <title>Medium-Chain Fatty Acid Synthesis by 'Candidatus Weimeria bifida' gen. nov., sp. nov., and 'Candidatus Pseudoramibacter fermentans' sp. nov.</title>
        <authorList>
            <person name="Scarborough M.J."/>
            <person name="Myers K.S."/>
            <person name="Donohue T.J."/>
            <person name="Noguera D.R."/>
        </authorList>
    </citation>
    <scope>NUCLEOTIDE SEQUENCE</scope>
    <source>
        <strain evidence="11">LCO1.1</strain>
    </source>
</reference>
<dbReference type="InterPro" id="IPR008146">
    <property type="entry name" value="Gln_synth_cat_dom"/>
</dbReference>
<dbReference type="SUPFAM" id="SSF54368">
    <property type="entry name" value="Glutamine synthetase, N-terminal domain"/>
    <property type="match status" value="1"/>
</dbReference>
<keyword evidence="3" id="KW-0436">Ligase</keyword>
<dbReference type="Pfam" id="PF00120">
    <property type="entry name" value="Gln-synt_C"/>
    <property type="match status" value="1"/>
</dbReference>
<dbReference type="GO" id="GO:0005524">
    <property type="term" value="F:ATP binding"/>
    <property type="evidence" value="ECO:0007669"/>
    <property type="project" value="UniProtKB-KW"/>
</dbReference>
<dbReference type="Gene3D" id="3.30.590.10">
    <property type="entry name" value="Glutamine synthetase/guanido kinase, catalytic domain"/>
    <property type="match status" value="1"/>
</dbReference>
<evidence type="ECO:0000259" key="10">
    <source>
        <dbReference type="PROSITE" id="PS51987"/>
    </source>
</evidence>
<dbReference type="AlphaFoldDB" id="A0A6N7IZ33"/>
<dbReference type="InterPro" id="IPR036651">
    <property type="entry name" value="Gln_synt_N_sf"/>
</dbReference>
<dbReference type="InterPro" id="IPR008147">
    <property type="entry name" value="Gln_synt_N"/>
</dbReference>
<accession>A0A6N7IZ33</accession>
<proteinExistence type="inferred from homology"/>
<evidence type="ECO:0000256" key="6">
    <source>
        <dbReference type="ARBA" id="ARBA00022842"/>
    </source>
</evidence>
<comment type="similarity">
    <text evidence="2 7 8">Belongs to the glutamine synthetase family.</text>
</comment>
<comment type="caution">
    <text evidence="11">The sequence shown here is derived from an EMBL/GenBank/DDBJ whole genome shotgun (WGS) entry which is preliminary data.</text>
</comment>
<feature type="domain" description="GS catalytic" evidence="10">
    <location>
        <begin position="108"/>
        <end position="416"/>
    </location>
</feature>
<dbReference type="Gene3D" id="3.10.20.70">
    <property type="entry name" value="Glutamine synthetase, N-terminal domain"/>
    <property type="match status" value="1"/>
</dbReference>
<keyword evidence="4" id="KW-0547">Nucleotide-binding</keyword>
<evidence type="ECO:0000256" key="2">
    <source>
        <dbReference type="ARBA" id="ARBA00009897"/>
    </source>
</evidence>
<dbReference type="PROSITE" id="PS51986">
    <property type="entry name" value="GS_BETA_GRASP"/>
    <property type="match status" value="1"/>
</dbReference>
<evidence type="ECO:0000313" key="11">
    <source>
        <dbReference type="EMBL" id="MQN01596.1"/>
    </source>
</evidence>
<dbReference type="GO" id="GO:0004356">
    <property type="term" value="F:glutamine synthetase activity"/>
    <property type="evidence" value="ECO:0007669"/>
    <property type="project" value="InterPro"/>
</dbReference>
<dbReference type="PROSITE" id="PS51987">
    <property type="entry name" value="GS_CATALYTIC"/>
    <property type="match status" value="1"/>
</dbReference>
<sequence>MAGYTVEEALQYVEENDVRFIRLAFSDMLGNHKNIAIQPDILGKAFDSGIAFDAFRILGYDDPKYRDLYLKPDPNTLSVLPWRPQAGRVIRFYCNVVTQDGTPYPYDSRKFLSDTIKECKKAGFSVRLGLRSEFFLFKNDEDGFPTQEPMDSASYFDVAPLDRGENIRREICLTLSDMDVPPISSHHEVGPGQNEIEFRSAGALHSADHFMTYKNVVTTIAARNGLTASFEPKPLEGLPGNGFHIKISLFREAQNLFDTDPEMVFSFMAGIFNRIREITVFLNPKKESYLRFGEDSAPKYLTWSHQNESRMIRIPMVHGKYDFCILRSPDSMMNPYIGFAMMIQAGLEGVKNNEKLPEPLEKPGYLITEEDRWKYSKLPLSLAEAYDVAKESGFLKDEKRAAITERFLNTLKDNEL</sequence>
<evidence type="ECO:0000259" key="9">
    <source>
        <dbReference type="PROSITE" id="PS51986"/>
    </source>
</evidence>
<evidence type="ECO:0000256" key="7">
    <source>
        <dbReference type="PROSITE-ProRule" id="PRU01330"/>
    </source>
</evidence>